<accession>A0AAV5B122</accession>
<evidence type="ECO:0000313" key="3">
    <source>
        <dbReference type="Proteomes" id="UP001207736"/>
    </source>
</evidence>
<organism evidence="1 3">
    <name type="scientific">Capnocytophaga catalasegens</name>
    <dbReference type="NCBI Taxonomy" id="1004260"/>
    <lineage>
        <taxon>Bacteria</taxon>
        <taxon>Pseudomonadati</taxon>
        <taxon>Bacteroidota</taxon>
        <taxon>Flavobacteriia</taxon>
        <taxon>Flavobacteriales</taxon>
        <taxon>Flavobacteriaceae</taxon>
        <taxon>Capnocytophaga</taxon>
    </lineage>
</organism>
<evidence type="ECO:0000313" key="1">
    <source>
        <dbReference type="EMBL" id="GJM51322.1"/>
    </source>
</evidence>
<dbReference type="AlphaFoldDB" id="A0AAV5B122"/>
<proteinExistence type="predicted"/>
<dbReference type="EMBL" id="BQKA01000050">
    <property type="protein sequence ID" value="GJM51322.1"/>
    <property type="molecule type" value="Genomic_DNA"/>
</dbReference>
<protein>
    <submittedName>
        <fullName evidence="1">Uncharacterized protein</fullName>
    </submittedName>
</protein>
<evidence type="ECO:0000313" key="2">
    <source>
        <dbReference type="EMBL" id="GJM53261.1"/>
    </source>
</evidence>
<dbReference type="EMBL" id="BQKB01000031">
    <property type="protein sequence ID" value="GJM53261.1"/>
    <property type="molecule type" value="Genomic_DNA"/>
</dbReference>
<comment type="caution">
    <text evidence="1">The sequence shown here is derived from an EMBL/GenBank/DDBJ whole genome shotgun (WGS) entry which is preliminary data.</text>
</comment>
<dbReference type="RefSeq" id="WP_264845283.1">
    <property type="nucleotide sequence ID" value="NZ_BPMA01000007.1"/>
</dbReference>
<sequence>MKEIVQQELLALAEKIIRNANQLNVSTLQQEARLLYERAVILEYLTINHPKKTEANIISPKTNEVKGFGAVNRQPNSFLQEPKTIQKTESSQPIFPSVNDIVQKTQQPTLEDILANVPKEPVFEQKNPSKEVNQKTLNDIVSNKAIQFGLNDRIAFISHLFEGNERDFSEAINALNNLNSEQEAIRFIQQKIKPVFNNWIGKEEYEERFVEVVSKRFS</sequence>
<gene>
    <name evidence="1" type="ORF">RCZ15_22950</name>
    <name evidence="2" type="ORF">RCZ16_15780</name>
</gene>
<keyword evidence="4" id="KW-1185">Reference proteome</keyword>
<reference evidence="1 4" key="1">
    <citation type="submission" date="2021-11" db="EMBL/GenBank/DDBJ databases">
        <title>Draft genome sequence of Capnocytophaga sp. strain KC07075 isolated from cat oral cavity.</title>
        <authorList>
            <person name="Suzuki M."/>
            <person name="Imaoka K."/>
            <person name="Kimura M."/>
            <person name="Morikawa S."/>
            <person name="Maeda K."/>
        </authorList>
    </citation>
    <scope>NUCLEOTIDE SEQUENCE</scope>
    <source>
        <strain evidence="1">KC07075</strain>
        <strain evidence="2 4">KC07079</strain>
    </source>
</reference>
<dbReference type="Proteomes" id="UP001208692">
    <property type="component" value="Unassembled WGS sequence"/>
</dbReference>
<dbReference type="Proteomes" id="UP001207736">
    <property type="component" value="Unassembled WGS sequence"/>
</dbReference>
<evidence type="ECO:0000313" key="4">
    <source>
        <dbReference type="Proteomes" id="UP001208692"/>
    </source>
</evidence>
<name>A0AAV5B122_9FLAO</name>